<dbReference type="PRINTS" id="PR00039">
    <property type="entry name" value="HTHLYSR"/>
</dbReference>
<dbReference type="PANTHER" id="PTHR30346">
    <property type="entry name" value="TRANSCRIPTIONAL DUAL REGULATOR HCAR-RELATED"/>
    <property type="match status" value="1"/>
</dbReference>
<dbReference type="PROSITE" id="PS50931">
    <property type="entry name" value="HTH_LYSR"/>
    <property type="match status" value="1"/>
</dbReference>
<keyword evidence="4" id="KW-0804">Transcription</keyword>
<evidence type="ECO:0000256" key="1">
    <source>
        <dbReference type="ARBA" id="ARBA00009437"/>
    </source>
</evidence>
<dbReference type="RefSeq" id="WP_035931712.1">
    <property type="nucleotide sequence ID" value="NZ_CADFFX010000069.1"/>
</dbReference>
<dbReference type="Pfam" id="PF00126">
    <property type="entry name" value="HTH_1"/>
    <property type="match status" value="1"/>
</dbReference>
<feature type="domain" description="HTH lysR-type" evidence="5">
    <location>
        <begin position="6"/>
        <end position="63"/>
    </location>
</feature>
<gene>
    <name evidence="6" type="ORF">BG61_06810</name>
</gene>
<dbReference type="SUPFAM" id="SSF46785">
    <property type="entry name" value="Winged helix' DNA-binding domain"/>
    <property type="match status" value="1"/>
</dbReference>
<reference evidence="6 7" key="1">
    <citation type="submission" date="2014-03" db="EMBL/GenBank/DDBJ databases">
        <title>Draft Genome Sequences of Four Burkholderia Strains.</title>
        <authorList>
            <person name="Liu X.Y."/>
            <person name="Li C.X."/>
            <person name="Xu J.H."/>
        </authorList>
    </citation>
    <scope>NUCLEOTIDE SEQUENCE [LARGE SCALE GENOMIC DNA]</scope>
    <source>
        <strain evidence="6 7">DSM 50014</strain>
    </source>
</reference>
<sequence>MTTRDISTRHLRYFLAAAQSGQFSLAAHAVHVSQTAITTTIGRLESMLGVKLFERRPHGVALTAEGRHFLEHAQAVLSTLRDATRAPTMHTYDISGTVRIAATGTVMGYFLAPYLARFRRTHPKIELKLVEMIRPALEDRLHRVDNDIDVVIAVSSNLSRKEGLVIDTLVRSRRQLWTSTDHPLCLASEVSLKEISEYPLVKLTVDESGESASRYWRKQHRAPNVLLETESMEAVRSFVGLGLGVTILADLVFRPWTLDGRKIETRPITDVVPPMELGIVRNMNHEESPAAQALNRFLKDACSIAHF</sequence>
<evidence type="ECO:0000313" key="6">
    <source>
        <dbReference type="EMBL" id="KDR37826.1"/>
    </source>
</evidence>
<comment type="caution">
    <text evidence="6">The sequence shown here is derived from an EMBL/GenBank/DDBJ whole genome shotgun (WGS) entry which is preliminary data.</text>
</comment>
<evidence type="ECO:0000259" key="5">
    <source>
        <dbReference type="PROSITE" id="PS50931"/>
    </source>
</evidence>
<dbReference type="FunFam" id="1.10.10.10:FF:000001">
    <property type="entry name" value="LysR family transcriptional regulator"/>
    <property type="match status" value="1"/>
</dbReference>
<keyword evidence="3" id="KW-0238">DNA-binding</keyword>
<evidence type="ECO:0000256" key="3">
    <source>
        <dbReference type="ARBA" id="ARBA00023125"/>
    </source>
</evidence>
<dbReference type="PANTHER" id="PTHR30346:SF0">
    <property type="entry name" value="HCA OPERON TRANSCRIPTIONAL ACTIVATOR HCAR"/>
    <property type="match status" value="1"/>
</dbReference>
<evidence type="ECO:0000313" key="7">
    <source>
        <dbReference type="Proteomes" id="UP000027466"/>
    </source>
</evidence>
<protein>
    <submittedName>
        <fullName evidence="6">LysR family transcriptional regulator</fullName>
    </submittedName>
</protein>
<comment type="similarity">
    <text evidence="1">Belongs to the LysR transcriptional regulatory family.</text>
</comment>
<dbReference type="GO" id="GO:0003700">
    <property type="term" value="F:DNA-binding transcription factor activity"/>
    <property type="evidence" value="ECO:0007669"/>
    <property type="project" value="InterPro"/>
</dbReference>
<name>A0A069PKI5_9BURK</name>
<dbReference type="AlphaFoldDB" id="A0A069PKI5"/>
<dbReference type="EMBL" id="JFHC01000133">
    <property type="protein sequence ID" value="KDR37826.1"/>
    <property type="molecule type" value="Genomic_DNA"/>
</dbReference>
<dbReference type="InterPro" id="IPR000847">
    <property type="entry name" value="LysR_HTH_N"/>
</dbReference>
<dbReference type="InterPro" id="IPR036390">
    <property type="entry name" value="WH_DNA-bd_sf"/>
</dbReference>
<keyword evidence="2" id="KW-0805">Transcription regulation</keyword>
<dbReference type="STRING" id="60547.GCA_000751215_02984"/>
<dbReference type="SUPFAM" id="SSF53850">
    <property type="entry name" value="Periplasmic binding protein-like II"/>
    <property type="match status" value="1"/>
</dbReference>
<dbReference type="Gene3D" id="3.40.190.10">
    <property type="entry name" value="Periplasmic binding protein-like II"/>
    <property type="match status" value="2"/>
</dbReference>
<keyword evidence="7" id="KW-1185">Reference proteome</keyword>
<dbReference type="GO" id="GO:0032993">
    <property type="term" value="C:protein-DNA complex"/>
    <property type="evidence" value="ECO:0007669"/>
    <property type="project" value="TreeGrafter"/>
</dbReference>
<dbReference type="Pfam" id="PF03466">
    <property type="entry name" value="LysR_substrate"/>
    <property type="match status" value="1"/>
</dbReference>
<dbReference type="InterPro" id="IPR005119">
    <property type="entry name" value="LysR_subst-bd"/>
</dbReference>
<organism evidence="6 7">
    <name type="scientific">Caballeronia glathei</name>
    <dbReference type="NCBI Taxonomy" id="60547"/>
    <lineage>
        <taxon>Bacteria</taxon>
        <taxon>Pseudomonadati</taxon>
        <taxon>Pseudomonadota</taxon>
        <taxon>Betaproteobacteria</taxon>
        <taxon>Burkholderiales</taxon>
        <taxon>Burkholderiaceae</taxon>
        <taxon>Caballeronia</taxon>
    </lineage>
</organism>
<dbReference type="Proteomes" id="UP000027466">
    <property type="component" value="Unassembled WGS sequence"/>
</dbReference>
<dbReference type="Gene3D" id="1.10.10.10">
    <property type="entry name" value="Winged helix-like DNA-binding domain superfamily/Winged helix DNA-binding domain"/>
    <property type="match status" value="1"/>
</dbReference>
<dbReference type="InterPro" id="IPR036388">
    <property type="entry name" value="WH-like_DNA-bd_sf"/>
</dbReference>
<evidence type="ECO:0000256" key="4">
    <source>
        <dbReference type="ARBA" id="ARBA00023163"/>
    </source>
</evidence>
<accession>A0A069PKI5</accession>
<dbReference type="GO" id="GO:0003677">
    <property type="term" value="F:DNA binding"/>
    <property type="evidence" value="ECO:0007669"/>
    <property type="project" value="UniProtKB-KW"/>
</dbReference>
<proteinExistence type="inferred from homology"/>
<evidence type="ECO:0000256" key="2">
    <source>
        <dbReference type="ARBA" id="ARBA00023015"/>
    </source>
</evidence>